<evidence type="ECO:0000313" key="1">
    <source>
        <dbReference type="EMBL" id="KAJ0016420.1"/>
    </source>
</evidence>
<proteinExistence type="predicted"/>
<gene>
    <name evidence="1" type="ORF">Pint_11969</name>
</gene>
<accession>A0ACC0XE73</accession>
<keyword evidence="2" id="KW-1185">Reference proteome</keyword>
<protein>
    <submittedName>
        <fullName evidence="1">Uncharacterized protein</fullName>
    </submittedName>
</protein>
<dbReference type="EMBL" id="CM047747">
    <property type="protein sequence ID" value="KAJ0016420.1"/>
    <property type="molecule type" value="Genomic_DNA"/>
</dbReference>
<reference evidence="2" key="1">
    <citation type="journal article" date="2023" name="G3 (Bethesda)">
        <title>Genome assembly and association tests identify interacting loci associated with vigor, precocity, and sex in interspecific pistachio rootstocks.</title>
        <authorList>
            <person name="Palmer W."/>
            <person name="Jacygrad E."/>
            <person name="Sagayaradj S."/>
            <person name="Cavanaugh K."/>
            <person name="Han R."/>
            <person name="Bertier L."/>
            <person name="Beede B."/>
            <person name="Kafkas S."/>
            <person name="Golino D."/>
            <person name="Preece J."/>
            <person name="Michelmore R."/>
        </authorList>
    </citation>
    <scope>NUCLEOTIDE SEQUENCE [LARGE SCALE GENOMIC DNA]</scope>
</reference>
<organism evidence="1 2">
    <name type="scientific">Pistacia integerrima</name>
    <dbReference type="NCBI Taxonomy" id="434235"/>
    <lineage>
        <taxon>Eukaryota</taxon>
        <taxon>Viridiplantae</taxon>
        <taxon>Streptophyta</taxon>
        <taxon>Embryophyta</taxon>
        <taxon>Tracheophyta</taxon>
        <taxon>Spermatophyta</taxon>
        <taxon>Magnoliopsida</taxon>
        <taxon>eudicotyledons</taxon>
        <taxon>Gunneridae</taxon>
        <taxon>Pentapetalae</taxon>
        <taxon>rosids</taxon>
        <taxon>malvids</taxon>
        <taxon>Sapindales</taxon>
        <taxon>Anacardiaceae</taxon>
        <taxon>Pistacia</taxon>
    </lineage>
</organism>
<sequence>MAAESFLYEIAANVLVKTGSLAYREPSLSCGIESDLRKLEETLSIIKAVLLDAEVQQSQNHEIRIWLGKLKDIFYDAEDVLDEVECEALRRQVVKPTQGIVGRSMSKVSTFFSNSNPVAFRYRIGHKMKEIGERLDEMEADKSKFHLTERVSVDSRFPYNMKLMISLRYLDITTCVQQLQEDVIGCLKSLRYLYIDNCFNLYLTGLEKLVIWDCPKLNLNMELQEEDPCLSLQTFIIIDLPALVDLPLLILQGSANTLRIIVYGACLKLLVQPSVLAMLFPSYASEFGNGKLY</sequence>
<name>A0ACC0XE73_9ROSI</name>
<dbReference type="Proteomes" id="UP001163603">
    <property type="component" value="Chromosome 12"/>
</dbReference>
<evidence type="ECO:0000313" key="2">
    <source>
        <dbReference type="Proteomes" id="UP001163603"/>
    </source>
</evidence>
<comment type="caution">
    <text evidence="1">The sequence shown here is derived from an EMBL/GenBank/DDBJ whole genome shotgun (WGS) entry which is preliminary data.</text>
</comment>